<dbReference type="EMBL" id="UYYF01004365">
    <property type="protein sequence ID" value="VDN03100.1"/>
    <property type="molecule type" value="Genomic_DNA"/>
</dbReference>
<dbReference type="Proteomes" id="UP000276776">
    <property type="component" value="Unassembled WGS sequence"/>
</dbReference>
<accession>A0A158RBW6</accession>
<gene>
    <name evidence="2" type="ORF">TCLT_LOCUS5811</name>
</gene>
<keyword evidence="3" id="KW-1185">Reference proteome</keyword>
<dbReference type="OrthoDB" id="10673580at2759"/>
<feature type="region of interest" description="Disordered" evidence="1">
    <location>
        <begin position="42"/>
        <end position="61"/>
    </location>
</feature>
<name>A0A158RBW6_THECL</name>
<reference evidence="4" key="1">
    <citation type="submission" date="2016-04" db="UniProtKB">
        <authorList>
            <consortium name="WormBaseParasite"/>
        </authorList>
    </citation>
    <scope>IDENTIFICATION</scope>
</reference>
<organism evidence="4">
    <name type="scientific">Thelazia callipaeda</name>
    <name type="common">Oriental eyeworm</name>
    <name type="synonym">Parasitic nematode</name>
    <dbReference type="NCBI Taxonomy" id="103827"/>
    <lineage>
        <taxon>Eukaryota</taxon>
        <taxon>Metazoa</taxon>
        <taxon>Ecdysozoa</taxon>
        <taxon>Nematoda</taxon>
        <taxon>Chromadorea</taxon>
        <taxon>Rhabditida</taxon>
        <taxon>Spirurina</taxon>
        <taxon>Spiruromorpha</taxon>
        <taxon>Thelazioidea</taxon>
        <taxon>Thelaziidae</taxon>
        <taxon>Thelazia</taxon>
    </lineage>
</organism>
<evidence type="ECO:0000313" key="3">
    <source>
        <dbReference type="Proteomes" id="UP000276776"/>
    </source>
</evidence>
<reference evidence="2 3" key="2">
    <citation type="submission" date="2018-11" db="EMBL/GenBank/DDBJ databases">
        <authorList>
            <consortium name="Pathogen Informatics"/>
        </authorList>
    </citation>
    <scope>NUCLEOTIDE SEQUENCE [LARGE SCALE GENOMIC DNA]</scope>
</reference>
<dbReference type="AlphaFoldDB" id="A0A158RBW6"/>
<protein>
    <submittedName>
        <fullName evidence="4">Myb-like domain-containing protein</fullName>
    </submittedName>
</protein>
<feature type="compositionally biased region" description="Polar residues" evidence="1">
    <location>
        <begin position="42"/>
        <end position="54"/>
    </location>
</feature>
<proteinExistence type="predicted"/>
<sequence length="392" mass="44421">MINDTCLKISTHPDVEDLSFTDVNADKLLSLASSCLEENAPSLRTNDSLSNSGETVHETDVCTQETEIKSLHTEKKTDQLNANKFLSKALGKVPCMKRRDVIDLATDEEKRSPNDRWFLNKFGSSGVNRCRKKWISTRDQSISQRTLMQVSLKTKLEEKRRCEQQKRQVVYDADNCEVISENTCGILDYDSKSSESETSEKEELNYIAKQDETASSNYIYGKKIDNVCLLTQKMQVHHIFQVDNVSDEKLLEDNEEKSNFGICTFRGRFSEIGSSDDMSSLGLGDNILVDTVAGSCDFHVHDYAARKLDASVKYDYWIKNKDFGVRCKTPEWESMMISATTNMWKNSFQLEPKDFMAIATISTVTNQIRNSQATCMLEKTVPAKGRARTSTS</sequence>
<evidence type="ECO:0000256" key="1">
    <source>
        <dbReference type="SAM" id="MobiDB-lite"/>
    </source>
</evidence>
<dbReference type="WBParaSite" id="TCLT_0000582201-mRNA-1">
    <property type="protein sequence ID" value="TCLT_0000582201-mRNA-1"/>
    <property type="gene ID" value="TCLT_0000582201"/>
</dbReference>
<evidence type="ECO:0000313" key="2">
    <source>
        <dbReference type="EMBL" id="VDN03100.1"/>
    </source>
</evidence>
<evidence type="ECO:0000313" key="4">
    <source>
        <dbReference type="WBParaSite" id="TCLT_0000582201-mRNA-1"/>
    </source>
</evidence>